<protein>
    <submittedName>
        <fullName evidence="1">Uncharacterized protein</fullName>
    </submittedName>
</protein>
<keyword evidence="2" id="KW-1185">Reference proteome</keyword>
<proteinExistence type="predicted"/>
<dbReference type="AlphaFoldDB" id="A0A1I3NZQ0"/>
<gene>
    <name evidence="1" type="ORF">SAMN05421638_2304</name>
</gene>
<name>A0A1I3NZQ0_9FLAO</name>
<dbReference type="Proteomes" id="UP000242560">
    <property type="component" value="Unassembled WGS sequence"/>
</dbReference>
<dbReference type="EMBL" id="FORQ01000007">
    <property type="protein sequence ID" value="SFJ14798.1"/>
    <property type="molecule type" value="Genomic_DNA"/>
</dbReference>
<sequence>MSCNAYIVEYDKNKEPLLGKNMQYNIVERPSVENLKKIDTAAYYVQIFEGRYYNEGEISNPIALKFHNDGYFKRSSVKNYNRFSYRTKEMIWYGGKYKIYGDNIELEEFAPSTGSKTKIFTRLIKKGRIDGDKVIFEDKNNNTLVSVYQKKQKIE</sequence>
<evidence type="ECO:0000313" key="2">
    <source>
        <dbReference type="Proteomes" id="UP000242560"/>
    </source>
</evidence>
<reference evidence="2" key="1">
    <citation type="submission" date="2016-10" db="EMBL/GenBank/DDBJ databases">
        <authorList>
            <person name="Varghese N."/>
            <person name="Submissions S."/>
        </authorList>
    </citation>
    <scope>NUCLEOTIDE SEQUENCE [LARGE SCALE GENOMIC DNA]</scope>
    <source>
        <strain evidence="2">DSM 22251</strain>
    </source>
</reference>
<evidence type="ECO:0000313" key="1">
    <source>
        <dbReference type="EMBL" id="SFJ14798.1"/>
    </source>
</evidence>
<accession>A0A1I3NZQ0</accession>
<organism evidence="1 2">
    <name type="scientific">Kaistella treverensis</name>
    <dbReference type="NCBI Taxonomy" id="631455"/>
    <lineage>
        <taxon>Bacteria</taxon>
        <taxon>Pseudomonadati</taxon>
        <taxon>Bacteroidota</taxon>
        <taxon>Flavobacteriia</taxon>
        <taxon>Flavobacteriales</taxon>
        <taxon>Weeksellaceae</taxon>
        <taxon>Chryseobacterium group</taxon>
        <taxon>Kaistella</taxon>
    </lineage>
</organism>